<protein>
    <submittedName>
        <fullName evidence="3">Uncharacterized protein</fullName>
    </submittedName>
</protein>
<evidence type="ECO:0000256" key="1">
    <source>
        <dbReference type="SAM" id="MobiDB-lite"/>
    </source>
</evidence>
<evidence type="ECO:0000313" key="3">
    <source>
        <dbReference type="EMBL" id="KAK3940906.1"/>
    </source>
</evidence>
<reference evidence="4" key="1">
    <citation type="journal article" date="2023" name="Mol. Phylogenet. Evol.">
        <title>Genome-scale phylogeny and comparative genomics of the fungal order Sordariales.</title>
        <authorList>
            <person name="Hensen N."/>
            <person name="Bonometti L."/>
            <person name="Westerberg I."/>
            <person name="Brannstrom I.O."/>
            <person name="Guillou S."/>
            <person name="Cros-Aarteil S."/>
            <person name="Calhoun S."/>
            <person name="Haridas S."/>
            <person name="Kuo A."/>
            <person name="Mondo S."/>
            <person name="Pangilinan J."/>
            <person name="Riley R."/>
            <person name="LaButti K."/>
            <person name="Andreopoulos B."/>
            <person name="Lipzen A."/>
            <person name="Chen C."/>
            <person name="Yan M."/>
            <person name="Daum C."/>
            <person name="Ng V."/>
            <person name="Clum A."/>
            <person name="Steindorff A."/>
            <person name="Ohm R.A."/>
            <person name="Martin F."/>
            <person name="Silar P."/>
            <person name="Natvig D.O."/>
            <person name="Lalanne C."/>
            <person name="Gautier V."/>
            <person name="Ament-Velasquez S.L."/>
            <person name="Kruys A."/>
            <person name="Hutchinson M.I."/>
            <person name="Powell A.J."/>
            <person name="Barry K."/>
            <person name="Miller A.N."/>
            <person name="Grigoriev I.V."/>
            <person name="Debuchy R."/>
            <person name="Gladieux P."/>
            <person name="Hiltunen Thoren M."/>
            <person name="Johannesson H."/>
        </authorList>
    </citation>
    <scope>NUCLEOTIDE SEQUENCE [LARGE SCALE GENOMIC DNA]</scope>
    <source>
        <strain evidence="4">CBS 340.73</strain>
    </source>
</reference>
<accession>A0AAN6N844</accession>
<keyword evidence="2" id="KW-0812">Transmembrane</keyword>
<feature type="transmembrane region" description="Helical" evidence="2">
    <location>
        <begin position="6"/>
        <end position="30"/>
    </location>
</feature>
<proteinExistence type="predicted"/>
<dbReference type="EMBL" id="MU853790">
    <property type="protein sequence ID" value="KAK3940906.1"/>
    <property type="molecule type" value="Genomic_DNA"/>
</dbReference>
<evidence type="ECO:0000256" key="2">
    <source>
        <dbReference type="SAM" id="Phobius"/>
    </source>
</evidence>
<name>A0AAN6N844_9PEZI</name>
<comment type="caution">
    <text evidence="3">The sequence shown here is derived from an EMBL/GenBank/DDBJ whole genome shotgun (WGS) entry which is preliminary data.</text>
</comment>
<dbReference type="AlphaFoldDB" id="A0AAN6N844"/>
<keyword evidence="2" id="KW-0472">Membrane</keyword>
<gene>
    <name evidence="3" type="ORF">QBC46DRAFT_449128</name>
</gene>
<evidence type="ECO:0000313" key="4">
    <source>
        <dbReference type="Proteomes" id="UP001303473"/>
    </source>
</evidence>
<keyword evidence="4" id="KW-1185">Reference proteome</keyword>
<dbReference type="Proteomes" id="UP001303473">
    <property type="component" value="Unassembled WGS sequence"/>
</dbReference>
<feature type="region of interest" description="Disordered" evidence="1">
    <location>
        <begin position="129"/>
        <end position="151"/>
    </location>
</feature>
<sequence>MFVIVFAIVFILVIVFLALSLVLSGGLVAVRMMRSAPWPPWRNAGVSRLQRIFLQKSLCACAAQGWEVRGLGNWQRAIEKKTFSRLSLTPSRLADFGNMIHRNRALVRYVWLCIELREYGCMSCIEDETEDDQPGHRRGASEYQQAYGSDHREHGRIILEGDEEGTPGGEKAKERKIAALPWHKRWHKKVTDMIMYGPATRVLFNAVWRVRRVVAKVRQFSLRPSSKQPMISA</sequence>
<keyword evidence="2" id="KW-1133">Transmembrane helix</keyword>
<organism evidence="3 4">
    <name type="scientific">Diplogelasinospora grovesii</name>
    <dbReference type="NCBI Taxonomy" id="303347"/>
    <lineage>
        <taxon>Eukaryota</taxon>
        <taxon>Fungi</taxon>
        <taxon>Dikarya</taxon>
        <taxon>Ascomycota</taxon>
        <taxon>Pezizomycotina</taxon>
        <taxon>Sordariomycetes</taxon>
        <taxon>Sordariomycetidae</taxon>
        <taxon>Sordariales</taxon>
        <taxon>Diplogelasinosporaceae</taxon>
        <taxon>Diplogelasinospora</taxon>
    </lineage>
</organism>